<dbReference type="OrthoDB" id="17560at2759"/>
<reference evidence="1" key="1">
    <citation type="journal article" date="2021" name="Nat. Commun.">
        <title>Genetic determinants of endophytism in the Arabidopsis root mycobiome.</title>
        <authorList>
            <person name="Mesny F."/>
            <person name="Miyauchi S."/>
            <person name="Thiergart T."/>
            <person name="Pickel B."/>
            <person name="Atanasova L."/>
            <person name="Karlsson M."/>
            <person name="Huettel B."/>
            <person name="Barry K.W."/>
            <person name="Haridas S."/>
            <person name="Chen C."/>
            <person name="Bauer D."/>
            <person name="Andreopoulos W."/>
            <person name="Pangilinan J."/>
            <person name="LaButti K."/>
            <person name="Riley R."/>
            <person name="Lipzen A."/>
            <person name="Clum A."/>
            <person name="Drula E."/>
            <person name="Henrissat B."/>
            <person name="Kohler A."/>
            <person name="Grigoriev I.V."/>
            <person name="Martin F.M."/>
            <person name="Hacquard S."/>
        </authorList>
    </citation>
    <scope>NUCLEOTIDE SEQUENCE</scope>
    <source>
        <strain evidence="1">FSSC 5 MPI-SDFR-AT-0091</strain>
    </source>
</reference>
<evidence type="ECO:0000313" key="2">
    <source>
        <dbReference type="Proteomes" id="UP000736672"/>
    </source>
</evidence>
<dbReference type="EMBL" id="JAGTJS010000014">
    <property type="protein sequence ID" value="KAH7248148.1"/>
    <property type="molecule type" value="Genomic_DNA"/>
</dbReference>
<organism evidence="1 2">
    <name type="scientific">Fusarium solani</name>
    <name type="common">Filamentous fungus</name>
    <dbReference type="NCBI Taxonomy" id="169388"/>
    <lineage>
        <taxon>Eukaryota</taxon>
        <taxon>Fungi</taxon>
        <taxon>Dikarya</taxon>
        <taxon>Ascomycota</taxon>
        <taxon>Pezizomycotina</taxon>
        <taxon>Sordariomycetes</taxon>
        <taxon>Hypocreomycetidae</taxon>
        <taxon>Hypocreales</taxon>
        <taxon>Nectriaceae</taxon>
        <taxon>Fusarium</taxon>
        <taxon>Fusarium solani species complex</taxon>
    </lineage>
</organism>
<dbReference type="AlphaFoldDB" id="A0A9P9GZ02"/>
<dbReference type="Proteomes" id="UP000736672">
    <property type="component" value="Unassembled WGS sequence"/>
</dbReference>
<protein>
    <submittedName>
        <fullName evidence="1">Uncharacterized protein</fullName>
    </submittedName>
</protein>
<comment type="caution">
    <text evidence="1">The sequence shown here is derived from an EMBL/GenBank/DDBJ whole genome shotgun (WGS) entry which is preliminary data.</text>
</comment>
<sequence length="253" mass="28194">MSTCDCFTGTPGDRSYEPKGTVKTLHGLNVYQALAPADVKGEILFLPDVFGLATHNKILADEYAIFGYNTTIVDYFQGDALPDIIMSYTPGTDVDSYSNFSPEHSERPLVSWQSSMCWATVSEGNMLFVSRDPTGSLRQLQCTRYSDMYPAHNSHSSRRKTGRPLNDQSWFAAQMETVTSNSAIIESDVFTPTLIAETFKAAAKWKVYYKISVYGGTVHGFASRADRSNNAEMRPYRSSFEDSLSWMKLVNGS</sequence>
<proteinExistence type="predicted"/>
<dbReference type="PANTHER" id="PTHR17630">
    <property type="entry name" value="DIENELACTONE HYDROLASE"/>
    <property type="match status" value="1"/>
</dbReference>
<gene>
    <name evidence="1" type="ORF">B0J15DRAFT_527467</name>
</gene>
<keyword evidence="2" id="KW-1185">Reference proteome</keyword>
<evidence type="ECO:0000313" key="1">
    <source>
        <dbReference type="EMBL" id="KAH7248148.1"/>
    </source>
</evidence>
<name>A0A9P9GZ02_FUSSL</name>
<dbReference type="PANTHER" id="PTHR17630:SF44">
    <property type="entry name" value="PROTEIN AIM2"/>
    <property type="match status" value="1"/>
</dbReference>
<accession>A0A9P9GZ02</accession>